<dbReference type="HOGENOM" id="CLU_047795_0_0_3"/>
<keyword evidence="5" id="KW-0614">Plasmid</keyword>
<dbReference type="InterPro" id="IPR013410">
    <property type="entry name" value="CRISPR-assoc_RAMP_Cmr4"/>
</dbReference>
<feature type="compositionally biased region" description="Low complexity" evidence="3">
    <location>
        <begin position="74"/>
        <end position="90"/>
    </location>
</feature>
<evidence type="ECO:0000313" key="5">
    <source>
        <dbReference type="EMBL" id="ADN17988.1"/>
    </source>
</evidence>
<dbReference type="InterPro" id="IPR005537">
    <property type="entry name" value="RAMP_III_fam"/>
</dbReference>
<evidence type="ECO:0000313" key="6">
    <source>
        <dbReference type="Proteomes" id="UP000008206"/>
    </source>
</evidence>
<feature type="compositionally biased region" description="Polar residues" evidence="3">
    <location>
        <begin position="91"/>
        <end position="100"/>
    </location>
</feature>
<evidence type="ECO:0000256" key="1">
    <source>
        <dbReference type="ARBA" id="ARBA00023118"/>
    </source>
</evidence>
<evidence type="ECO:0000256" key="3">
    <source>
        <dbReference type="SAM" id="MobiDB-lite"/>
    </source>
</evidence>
<keyword evidence="1" id="KW-0051">Antiviral defense</keyword>
<feature type="coiled-coil region" evidence="2">
    <location>
        <begin position="246"/>
        <end position="273"/>
    </location>
</feature>
<accession>E0UM08</accession>
<gene>
    <name evidence="5" type="ordered locus">Cyan7822_6164</name>
</gene>
<keyword evidence="6" id="KW-1185">Reference proteome</keyword>
<dbReference type="AlphaFoldDB" id="E0UM08"/>
<dbReference type="OrthoDB" id="507666at2"/>
<dbReference type="RefSeq" id="WP_013334738.1">
    <property type="nucleotide sequence ID" value="NC_014533.1"/>
</dbReference>
<dbReference type="KEGG" id="cyj:Cyan7822_6164"/>
<feature type="region of interest" description="Disordered" evidence="3">
    <location>
        <begin position="67"/>
        <end position="100"/>
    </location>
</feature>
<dbReference type="PANTHER" id="PTHR36700">
    <property type="entry name" value="CRISPR SYSTEM CMR SUBUNIT CMR4"/>
    <property type="match status" value="1"/>
</dbReference>
<keyword evidence="2" id="KW-0175">Coiled coil</keyword>
<sequence length="342" mass="39123">MTQLNCVYLYLYSPLHTGGTTQEGNLVGIARESHTNLPYIPSSTIRGRLRASIEDKDLRVQLFGPELKDIAPPSNENLSNTSEEVSNNSEADQTSNSNNLEQGDIWIGDGSLLWFPLASLSHGVVWITCPRLLQRWKRYYPSSLSIPESGYYTNLNTKNPIYLRDAVVKDGLNKWDDCNKFIPKDNVNTEIDSVLLLPNQHCATLIQMGLWRQVKIKLDEHKSVEGGFRYEEAIPSDTLMYFPWGLTAQVRDADEIELENENSKKQKELHVKRIKLAQKYQIKSQKDIEIVNKLFNKHLEKKNQQILQIGGQESLGRGFVKQWIWNPKNPSEQTQSQPAEVK</sequence>
<protein>
    <submittedName>
        <fullName evidence="5">CRISPR-associated RAMP protein, Cmr4 family</fullName>
    </submittedName>
</protein>
<proteinExistence type="predicted"/>
<dbReference type="NCBIfam" id="TIGR02580">
    <property type="entry name" value="cas_RAMP_Cmr4"/>
    <property type="match status" value="1"/>
</dbReference>
<organism evidence="5 6">
    <name type="scientific">Gloeothece verrucosa (strain PCC 7822)</name>
    <name type="common">Cyanothece sp. (strain PCC 7822)</name>
    <dbReference type="NCBI Taxonomy" id="497965"/>
    <lineage>
        <taxon>Bacteria</taxon>
        <taxon>Bacillati</taxon>
        <taxon>Cyanobacteriota</taxon>
        <taxon>Cyanophyceae</taxon>
        <taxon>Oscillatoriophycideae</taxon>
        <taxon>Chroococcales</taxon>
        <taxon>Aphanothecaceae</taxon>
        <taxon>Gloeothece</taxon>
        <taxon>Gloeothece verrucosa</taxon>
    </lineage>
</organism>
<feature type="domain" description="CRISPR type III-associated protein" evidence="4">
    <location>
        <begin position="11"/>
        <end position="321"/>
    </location>
</feature>
<dbReference type="Pfam" id="PF03787">
    <property type="entry name" value="RAMPs"/>
    <property type="match status" value="1"/>
</dbReference>
<evidence type="ECO:0000256" key="2">
    <source>
        <dbReference type="SAM" id="Coils"/>
    </source>
</evidence>
<dbReference type="PANTHER" id="PTHR36700:SF1">
    <property type="entry name" value="CRISPR SYSTEM CMR SUBUNIT CMR4"/>
    <property type="match status" value="1"/>
</dbReference>
<dbReference type="Proteomes" id="UP000008206">
    <property type="component" value="Plasmid Cy782201"/>
</dbReference>
<geneLocation type="plasmid" evidence="5 6">
    <name>Cy782201</name>
</geneLocation>
<dbReference type="GO" id="GO:0051607">
    <property type="term" value="P:defense response to virus"/>
    <property type="evidence" value="ECO:0007669"/>
    <property type="project" value="UniProtKB-KW"/>
</dbReference>
<reference evidence="6" key="1">
    <citation type="journal article" date="2011" name="MBio">
        <title>Novel metabolic attributes of the genus Cyanothece, comprising a group of unicellular nitrogen-fixing Cyanobacteria.</title>
        <authorList>
            <person name="Bandyopadhyay A."/>
            <person name="Elvitigala T."/>
            <person name="Welsh E."/>
            <person name="Stockel J."/>
            <person name="Liberton M."/>
            <person name="Min H."/>
            <person name="Sherman L.A."/>
            <person name="Pakrasi H.B."/>
        </authorList>
    </citation>
    <scope>NUCLEOTIDE SEQUENCE [LARGE SCALE GENOMIC DNA]</scope>
    <source>
        <strain evidence="6">PCC 7822</strain>
        <plasmid evidence="6">Cy782201</plasmid>
    </source>
</reference>
<evidence type="ECO:0000259" key="4">
    <source>
        <dbReference type="Pfam" id="PF03787"/>
    </source>
</evidence>
<dbReference type="EMBL" id="CP002199">
    <property type="protein sequence ID" value="ADN17988.1"/>
    <property type="molecule type" value="Genomic_DNA"/>
</dbReference>
<name>E0UM08_GLOV7</name>